<feature type="non-terminal residue" evidence="5">
    <location>
        <position position="1"/>
    </location>
</feature>
<name>A4S387_OSTLU</name>
<dbReference type="InterPro" id="IPR044843">
    <property type="entry name" value="Trans_IPPS_bact-type"/>
</dbReference>
<dbReference type="InterPro" id="IPR002060">
    <property type="entry name" value="Squ/phyt_synthse"/>
</dbReference>
<evidence type="ECO:0000313" key="5">
    <source>
        <dbReference type="EMBL" id="ABO98167.1"/>
    </source>
</evidence>
<dbReference type="Gene3D" id="1.10.600.10">
    <property type="entry name" value="Farnesyl Diphosphate Synthase"/>
    <property type="match status" value="1"/>
</dbReference>
<dbReference type="CDD" id="cd00683">
    <property type="entry name" value="Trans_IPPS_HH"/>
    <property type="match status" value="1"/>
</dbReference>
<dbReference type="EMBL" id="CP000590">
    <property type="protein sequence ID" value="ABO98167.1"/>
    <property type="molecule type" value="Genomic_DNA"/>
</dbReference>
<evidence type="ECO:0000256" key="1">
    <source>
        <dbReference type="ARBA" id="ARBA00001805"/>
    </source>
</evidence>
<dbReference type="SFLD" id="SFLDS00005">
    <property type="entry name" value="Isoprenoid_Synthase_Type_I"/>
    <property type="match status" value="1"/>
</dbReference>
<dbReference type="KEGG" id="olu:OSTLU_5449"/>
<evidence type="ECO:0000256" key="3">
    <source>
        <dbReference type="ARBA" id="ARBA00012396"/>
    </source>
</evidence>
<feature type="non-terminal residue" evidence="5">
    <location>
        <position position="302"/>
    </location>
</feature>
<dbReference type="EC" id="2.5.1.32" evidence="3"/>
<dbReference type="GO" id="GO:0046905">
    <property type="term" value="F:15-cis-phytoene synthase activity"/>
    <property type="evidence" value="ECO:0007669"/>
    <property type="project" value="UniProtKB-EC"/>
</dbReference>
<evidence type="ECO:0000256" key="4">
    <source>
        <dbReference type="ARBA" id="ARBA00022746"/>
    </source>
</evidence>
<reference evidence="5 6" key="1">
    <citation type="journal article" date="2007" name="Proc. Natl. Acad. Sci. U.S.A.">
        <title>The tiny eukaryote Ostreococcus provides genomic insights into the paradox of plankton speciation.</title>
        <authorList>
            <person name="Palenik B."/>
            <person name="Grimwood J."/>
            <person name="Aerts A."/>
            <person name="Rouze P."/>
            <person name="Salamov A."/>
            <person name="Putnam N."/>
            <person name="Dupont C."/>
            <person name="Jorgensen R."/>
            <person name="Derelle E."/>
            <person name="Rombauts S."/>
            <person name="Zhou K."/>
            <person name="Otillar R."/>
            <person name="Merchant S.S."/>
            <person name="Podell S."/>
            <person name="Gaasterland T."/>
            <person name="Napoli C."/>
            <person name="Gendler K."/>
            <person name="Manuell A."/>
            <person name="Tai V."/>
            <person name="Vallon O."/>
            <person name="Piganeau G."/>
            <person name="Jancek S."/>
            <person name="Heijde M."/>
            <person name="Jabbari K."/>
            <person name="Bowler C."/>
            <person name="Lohr M."/>
            <person name="Robbens S."/>
            <person name="Werner G."/>
            <person name="Dubchak I."/>
            <person name="Pazour G.J."/>
            <person name="Ren Q."/>
            <person name="Paulsen I."/>
            <person name="Delwiche C."/>
            <person name="Schmutz J."/>
            <person name="Rokhsar D."/>
            <person name="Van de Peer Y."/>
            <person name="Moreau H."/>
            <person name="Grigoriev I.V."/>
        </authorList>
    </citation>
    <scope>NUCLEOTIDE SEQUENCE [LARGE SCALE GENOMIC DNA]</scope>
    <source>
        <strain evidence="5 6">CCE9901</strain>
    </source>
</reference>
<dbReference type="Gramene" id="ABO98167">
    <property type="protein sequence ID" value="ABO98167"/>
    <property type="gene ID" value="OSTLU_5449"/>
</dbReference>
<gene>
    <name evidence="5" type="ORF">OSTLU_5449</name>
</gene>
<accession>A4S387</accession>
<keyword evidence="6" id="KW-1185">Reference proteome</keyword>
<dbReference type="GO" id="GO:0051996">
    <property type="term" value="F:squalene synthase [NAD(P)H] activity"/>
    <property type="evidence" value="ECO:0007669"/>
    <property type="project" value="InterPro"/>
</dbReference>
<dbReference type="PANTHER" id="PTHR31480">
    <property type="entry name" value="BIFUNCTIONAL LYCOPENE CYCLASE/PHYTOENE SYNTHASE"/>
    <property type="match status" value="1"/>
</dbReference>
<dbReference type="Pfam" id="PF00494">
    <property type="entry name" value="SQS_PSY"/>
    <property type="match status" value="1"/>
</dbReference>
<dbReference type="OMA" id="HIVAFFD"/>
<organism evidence="5 6">
    <name type="scientific">Ostreococcus lucimarinus (strain CCE9901)</name>
    <dbReference type="NCBI Taxonomy" id="436017"/>
    <lineage>
        <taxon>Eukaryota</taxon>
        <taxon>Viridiplantae</taxon>
        <taxon>Chlorophyta</taxon>
        <taxon>Mamiellophyceae</taxon>
        <taxon>Mamiellales</taxon>
        <taxon>Bathycoccaceae</taxon>
        <taxon>Ostreococcus</taxon>
    </lineage>
</organism>
<dbReference type="GO" id="GO:0016117">
    <property type="term" value="P:carotenoid biosynthetic process"/>
    <property type="evidence" value="ECO:0007669"/>
    <property type="project" value="UniProtKB-KW"/>
</dbReference>
<dbReference type="InterPro" id="IPR008949">
    <property type="entry name" value="Isoprenoid_synthase_dom_sf"/>
</dbReference>
<proteinExistence type="inferred from homology"/>
<comment type="similarity">
    <text evidence="2">Belongs to the phytoene/squalene synthase family.</text>
</comment>
<keyword evidence="4" id="KW-0125">Carotenoid biosynthesis</keyword>
<dbReference type="HOGENOM" id="CLU_037269_1_3_1"/>
<evidence type="ECO:0000256" key="2">
    <source>
        <dbReference type="ARBA" id="ARBA00006251"/>
    </source>
</evidence>
<dbReference type="AlphaFoldDB" id="A4S387"/>
<evidence type="ECO:0000313" key="6">
    <source>
        <dbReference type="Proteomes" id="UP000001568"/>
    </source>
</evidence>
<dbReference type="Proteomes" id="UP000001568">
    <property type="component" value="Chromosome 10"/>
</dbReference>
<dbReference type="eggNOG" id="KOG1459">
    <property type="taxonomic scope" value="Eukaryota"/>
</dbReference>
<dbReference type="SFLD" id="SFLDG01018">
    <property type="entry name" value="Squalene/Phytoene_Synthase_Lik"/>
    <property type="match status" value="1"/>
</dbReference>
<dbReference type="InterPro" id="IPR033904">
    <property type="entry name" value="Trans_IPPS_HH"/>
</dbReference>
<dbReference type="GO" id="GO:0004311">
    <property type="term" value="F:geranylgeranyl diphosphate synthase activity"/>
    <property type="evidence" value="ECO:0007669"/>
    <property type="project" value="InterPro"/>
</dbReference>
<dbReference type="RefSeq" id="XP_001419874.1">
    <property type="nucleotide sequence ID" value="XM_001419837.1"/>
</dbReference>
<dbReference type="STRING" id="436017.A4S387"/>
<comment type="catalytic activity">
    <reaction evidence="1">
        <text>2 (2E,6E,10E)-geranylgeranyl diphosphate = 15-cis-phytoene + 2 diphosphate</text>
        <dbReference type="Rhea" id="RHEA:34475"/>
        <dbReference type="ChEBI" id="CHEBI:27787"/>
        <dbReference type="ChEBI" id="CHEBI:33019"/>
        <dbReference type="ChEBI" id="CHEBI:58756"/>
        <dbReference type="EC" id="2.5.1.32"/>
    </reaction>
</comment>
<protein>
    <recommendedName>
        <fullName evidence="3">15-cis-phytoene synthase</fullName>
        <ecNumber evidence="3">2.5.1.32</ecNumber>
    </recommendedName>
</protein>
<dbReference type="SFLD" id="SFLDG01212">
    <property type="entry name" value="Phytoene_synthase_like"/>
    <property type="match status" value="1"/>
</dbReference>
<dbReference type="SUPFAM" id="SSF48576">
    <property type="entry name" value="Terpenoid synthases"/>
    <property type="match status" value="1"/>
</dbReference>
<sequence>AQRATSTSAATVEQARAQAKETTRTYARSFYWASQFMTKGREDAYALYCWCRELDEIVDGADGADEERRAKLNRSEANLEAMFRKGTLTEPSYADVALSDTLARVEGLRIGPFKDMISGMRRDIDDARFERVEDVLNYAYQVAGTVALMILPILTLGSVDDEQKAAKREERGVALGIALQLTNIVRDVGEDARQRGRVYIADEDLKLFELTRDDVLSMKTPTTNYMALIEYQIQRALFYYSKALEGIDLLPPLARPPTKLIAGLYQRIAFAVRENDYDNLSKRAFSSTYEKLTLTPKLLLDS</sequence>
<dbReference type="GeneID" id="5004202"/>
<dbReference type="OrthoDB" id="6600518at2759"/>